<dbReference type="EMBL" id="UINC01100257">
    <property type="protein sequence ID" value="SVC60177.1"/>
    <property type="molecule type" value="Genomic_DNA"/>
</dbReference>
<feature type="non-terminal residue" evidence="1">
    <location>
        <position position="24"/>
    </location>
</feature>
<reference evidence="1" key="1">
    <citation type="submission" date="2018-05" db="EMBL/GenBank/DDBJ databases">
        <authorList>
            <person name="Lanie J.A."/>
            <person name="Ng W.-L."/>
            <person name="Kazmierczak K.M."/>
            <person name="Andrzejewski T.M."/>
            <person name="Davidsen T.M."/>
            <person name="Wayne K.J."/>
            <person name="Tettelin H."/>
            <person name="Glass J.I."/>
            <person name="Rusch D."/>
            <person name="Podicherti R."/>
            <person name="Tsui H.-C.T."/>
            <person name="Winkler M.E."/>
        </authorList>
    </citation>
    <scope>NUCLEOTIDE SEQUENCE</scope>
</reference>
<proteinExistence type="predicted"/>
<organism evidence="1">
    <name type="scientific">marine metagenome</name>
    <dbReference type="NCBI Taxonomy" id="408172"/>
    <lineage>
        <taxon>unclassified sequences</taxon>
        <taxon>metagenomes</taxon>
        <taxon>ecological metagenomes</taxon>
    </lineage>
</organism>
<accession>A0A382NIS6</accession>
<dbReference type="AlphaFoldDB" id="A0A382NIS6"/>
<gene>
    <name evidence="1" type="ORF">METZ01_LOCUS313031</name>
</gene>
<name>A0A382NIS6_9ZZZZ</name>
<evidence type="ECO:0000313" key="1">
    <source>
        <dbReference type="EMBL" id="SVC60177.1"/>
    </source>
</evidence>
<protein>
    <submittedName>
        <fullName evidence="1">Uncharacterized protein</fullName>
    </submittedName>
</protein>
<sequence>MIEVAEMLSPHPSALWTMVKQCGI</sequence>